<dbReference type="OrthoDB" id="9812729at2"/>
<keyword evidence="2" id="KW-1133">Transmembrane helix</keyword>
<dbReference type="PANTHER" id="PTHR34351:SF1">
    <property type="entry name" value="SLR1927 PROTEIN"/>
    <property type="match status" value="1"/>
</dbReference>
<gene>
    <name evidence="4" type="ORF">AFE02nite_26430</name>
</gene>
<feature type="transmembrane region" description="Helical" evidence="2">
    <location>
        <begin position="41"/>
        <end position="62"/>
    </location>
</feature>
<name>A0A511Z0E7_9CELL</name>
<evidence type="ECO:0000256" key="2">
    <source>
        <dbReference type="SAM" id="Phobius"/>
    </source>
</evidence>
<keyword evidence="2" id="KW-0812">Transmembrane</keyword>
<dbReference type="AlphaFoldDB" id="A0A511Z0E7"/>
<keyword evidence="2" id="KW-0472">Membrane</keyword>
<dbReference type="Proteomes" id="UP000321484">
    <property type="component" value="Unassembled WGS sequence"/>
</dbReference>
<accession>A0A511Z0E7</accession>
<dbReference type="PANTHER" id="PTHR34351">
    <property type="entry name" value="SLR1927 PROTEIN-RELATED"/>
    <property type="match status" value="1"/>
</dbReference>
<proteinExistence type="predicted"/>
<evidence type="ECO:0000313" key="4">
    <source>
        <dbReference type="EMBL" id="GEN80909.1"/>
    </source>
</evidence>
<evidence type="ECO:0000313" key="5">
    <source>
        <dbReference type="Proteomes" id="UP000321484"/>
    </source>
</evidence>
<feature type="domain" description="DUF58" evidence="3">
    <location>
        <begin position="233"/>
        <end position="314"/>
    </location>
</feature>
<keyword evidence="5" id="KW-1185">Reference proteome</keyword>
<feature type="transmembrane region" description="Helical" evidence="2">
    <location>
        <begin position="68"/>
        <end position="91"/>
    </location>
</feature>
<evidence type="ECO:0000259" key="3">
    <source>
        <dbReference type="Pfam" id="PF01882"/>
    </source>
</evidence>
<protein>
    <recommendedName>
        <fullName evidence="3">DUF58 domain-containing protein</fullName>
    </recommendedName>
</protein>
<feature type="compositionally biased region" description="Low complexity" evidence="1">
    <location>
        <begin position="1"/>
        <end position="20"/>
    </location>
</feature>
<evidence type="ECO:0000256" key="1">
    <source>
        <dbReference type="SAM" id="MobiDB-lite"/>
    </source>
</evidence>
<dbReference type="EMBL" id="BJYK01000009">
    <property type="protein sequence ID" value="GEN80909.1"/>
    <property type="molecule type" value="Genomic_DNA"/>
</dbReference>
<feature type="region of interest" description="Disordered" evidence="1">
    <location>
        <begin position="1"/>
        <end position="21"/>
    </location>
</feature>
<reference evidence="4 5" key="1">
    <citation type="submission" date="2019-07" db="EMBL/GenBank/DDBJ databases">
        <title>Whole genome shotgun sequence of Actinotalea fermentans NBRC 105374.</title>
        <authorList>
            <person name="Hosoyama A."/>
            <person name="Uohara A."/>
            <person name="Ohji S."/>
            <person name="Ichikawa N."/>
        </authorList>
    </citation>
    <scope>NUCLEOTIDE SEQUENCE [LARGE SCALE GENOMIC DNA]</scope>
    <source>
        <strain evidence="4 5">NBRC 105374</strain>
    </source>
</reference>
<dbReference type="RefSeq" id="WP_146819808.1">
    <property type="nucleotide sequence ID" value="NZ_BJYK01000009.1"/>
</dbReference>
<dbReference type="Pfam" id="PF01882">
    <property type="entry name" value="DUF58"/>
    <property type="match status" value="1"/>
</dbReference>
<comment type="caution">
    <text evidence="4">The sequence shown here is derived from an EMBL/GenBank/DDBJ whole genome shotgun (WGS) entry which is preliminary data.</text>
</comment>
<organism evidence="4 5">
    <name type="scientific">Actinotalea fermentans</name>
    <dbReference type="NCBI Taxonomy" id="43671"/>
    <lineage>
        <taxon>Bacteria</taxon>
        <taxon>Bacillati</taxon>
        <taxon>Actinomycetota</taxon>
        <taxon>Actinomycetes</taxon>
        <taxon>Micrococcales</taxon>
        <taxon>Cellulomonadaceae</taxon>
        <taxon>Actinotalea</taxon>
    </lineage>
</organism>
<dbReference type="InterPro" id="IPR002881">
    <property type="entry name" value="DUF58"/>
</dbReference>
<sequence>MPVRRSAAPAKAASSAARPPRALRRAGRAVGRVLRRVLGRALGPVSGLGWAVLTTAVVLALGGRHLGWVEPVVLGTALGGSLVAAALLAVGRSTYAVDLEMSDHRVVVGERAVGRIVVRNTSRRRLLPAHVELPVGRGAADFPLPSLGPHGEHDEVFAIPTTRRAVVVVGPVRSVRGDPLGLVRRRVRWTDPVELYVHPRLVSLTGAASGVLRDLEGQATRVVSDSDLSFHALRDYVAGDDRRHIHWRSTARQGKLMVRQFEDTRRTHTAVALSLDPADYADADELEVAIAAAASLTAQAIRDEREVTFLAGDGVLRTDTPARMLDDVSALEPSTAARSGVDLGSWVSREVPDVTVAILVTGSTCDPGTLRASAVHVPVGVRTLLLAVELGVEAEVATHERLSLARIGALVDMPRIVRRAAVG</sequence>